<feature type="domain" description="HTH merR-type" evidence="2">
    <location>
        <begin position="1"/>
        <end position="68"/>
    </location>
</feature>
<organism evidence="3 4">
    <name type="scientific">Rathayibacter oskolensis</name>
    <dbReference type="NCBI Taxonomy" id="1891671"/>
    <lineage>
        <taxon>Bacteria</taxon>
        <taxon>Bacillati</taxon>
        <taxon>Actinomycetota</taxon>
        <taxon>Actinomycetes</taxon>
        <taxon>Micrococcales</taxon>
        <taxon>Microbacteriaceae</taxon>
        <taxon>Rathayibacter</taxon>
    </lineage>
</organism>
<proteinExistence type="predicted"/>
<dbReference type="AlphaFoldDB" id="A0A1X7PJK2"/>
<accession>A0A1X7PJK2</accession>
<dbReference type="STRING" id="1891671.SAMN06295885_3695"/>
<evidence type="ECO:0000313" key="3">
    <source>
        <dbReference type="EMBL" id="SMH51093.1"/>
    </source>
</evidence>
<gene>
    <name evidence="3" type="ORF">SAMN06295885_3695</name>
</gene>
<dbReference type="Proteomes" id="UP000193711">
    <property type="component" value="Unassembled WGS sequence"/>
</dbReference>
<evidence type="ECO:0000313" key="4">
    <source>
        <dbReference type="Proteomes" id="UP000193711"/>
    </source>
</evidence>
<dbReference type="Gene3D" id="1.10.1660.10">
    <property type="match status" value="1"/>
</dbReference>
<dbReference type="Pfam" id="PF13411">
    <property type="entry name" value="MerR_1"/>
    <property type="match status" value="1"/>
</dbReference>
<dbReference type="PROSITE" id="PS50937">
    <property type="entry name" value="HTH_MERR_2"/>
    <property type="match status" value="1"/>
</dbReference>
<evidence type="ECO:0000256" key="1">
    <source>
        <dbReference type="ARBA" id="ARBA00023125"/>
    </source>
</evidence>
<keyword evidence="4" id="KW-1185">Reference proteome</keyword>
<dbReference type="PROSITE" id="PS00552">
    <property type="entry name" value="HTH_MERR_1"/>
    <property type="match status" value="1"/>
</dbReference>
<dbReference type="PRINTS" id="PR00040">
    <property type="entry name" value="HTHMERR"/>
</dbReference>
<protein>
    <submittedName>
        <fullName evidence="3">DNA-binding transcriptional regulator, MerR family</fullName>
    </submittedName>
</protein>
<dbReference type="PANTHER" id="PTHR30204:SF97">
    <property type="entry name" value="MERR FAMILY REGULATORY PROTEIN"/>
    <property type="match status" value="1"/>
</dbReference>
<dbReference type="InterPro" id="IPR009061">
    <property type="entry name" value="DNA-bd_dom_put_sf"/>
</dbReference>
<dbReference type="SMART" id="SM00422">
    <property type="entry name" value="HTH_MERR"/>
    <property type="match status" value="1"/>
</dbReference>
<evidence type="ECO:0000259" key="2">
    <source>
        <dbReference type="PROSITE" id="PS50937"/>
    </source>
</evidence>
<dbReference type="InterPro" id="IPR047057">
    <property type="entry name" value="MerR_fam"/>
</dbReference>
<dbReference type="GO" id="GO:0003700">
    <property type="term" value="F:DNA-binding transcription factor activity"/>
    <property type="evidence" value="ECO:0007669"/>
    <property type="project" value="InterPro"/>
</dbReference>
<reference evidence="4" key="1">
    <citation type="submission" date="2017-04" db="EMBL/GenBank/DDBJ databases">
        <authorList>
            <person name="Varghese N."/>
            <person name="Submissions S."/>
        </authorList>
    </citation>
    <scope>NUCLEOTIDE SEQUENCE [LARGE SCALE GENOMIC DNA]</scope>
    <source>
        <strain evidence="4">VKM Ac-2121</strain>
    </source>
</reference>
<dbReference type="PANTHER" id="PTHR30204">
    <property type="entry name" value="REDOX-CYCLING DRUG-SENSING TRANSCRIPTIONAL ACTIVATOR SOXR"/>
    <property type="match status" value="1"/>
</dbReference>
<name>A0A1X7PJK2_9MICO</name>
<dbReference type="GO" id="GO:0003677">
    <property type="term" value="F:DNA binding"/>
    <property type="evidence" value="ECO:0007669"/>
    <property type="project" value="UniProtKB-KW"/>
</dbReference>
<sequence>MKIGELAERTGVSVRSLRYYETRQLITSDRTSGGQRVYRADAIERVLLVQQLFRAGLGSADVVKLLPCIYSGTTTVEMVLLIEREHARLDAQIRDLIETRDRLEEVRIAAAERLAA</sequence>
<dbReference type="OrthoDB" id="9802039at2"/>
<dbReference type="RefSeq" id="WP_085478070.1">
    <property type="nucleotide sequence ID" value="NZ_FXBM01000004.1"/>
</dbReference>
<keyword evidence="1 3" id="KW-0238">DNA-binding</keyword>
<dbReference type="EMBL" id="FXBM01000004">
    <property type="protein sequence ID" value="SMH51093.1"/>
    <property type="molecule type" value="Genomic_DNA"/>
</dbReference>
<dbReference type="SUPFAM" id="SSF46955">
    <property type="entry name" value="Putative DNA-binding domain"/>
    <property type="match status" value="1"/>
</dbReference>
<dbReference type="InterPro" id="IPR000551">
    <property type="entry name" value="MerR-type_HTH_dom"/>
</dbReference>